<comment type="caution">
    <text evidence="3">The sequence shown here is derived from an EMBL/GenBank/DDBJ whole genome shotgun (WGS) entry which is preliminary data.</text>
</comment>
<dbReference type="InterPro" id="IPR003673">
    <property type="entry name" value="CoA-Trfase_fam_III"/>
</dbReference>
<dbReference type="AlphaFoldDB" id="A0A8H7UDF6"/>
<proteinExistence type="inferred from homology"/>
<protein>
    <recommendedName>
        <fullName evidence="5">Alpha-methylacyl-CoA racemase</fullName>
    </recommendedName>
</protein>
<keyword evidence="4" id="KW-1185">Reference proteome</keyword>
<dbReference type="Proteomes" id="UP000654370">
    <property type="component" value="Unassembled WGS sequence"/>
</dbReference>
<dbReference type="FunFam" id="3.30.1540.10:FF:000004">
    <property type="entry name" value="Probable alpha-methylacyl-CoA racemase mcr"/>
    <property type="match status" value="1"/>
</dbReference>
<dbReference type="PANTHER" id="PTHR48228:SF5">
    <property type="entry name" value="ALPHA-METHYLACYL-COA RACEMASE"/>
    <property type="match status" value="1"/>
</dbReference>
<dbReference type="Pfam" id="PF02515">
    <property type="entry name" value="CoA_transf_3"/>
    <property type="match status" value="1"/>
</dbReference>
<dbReference type="Gene3D" id="3.30.1540.10">
    <property type="entry name" value="formyl-coa transferase, domain 3"/>
    <property type="match status" value="1"/>
</dbReference>
<dbReference type="InterPro" id="IPR044855">
    <property type="entry name" value="CoA-Trfase_III_dom3_sf"/>
</dbReference>
<sequence length="435" mass="48051">MPVLSRFRLSTCHLKLWRMDDESKSFGVDSELQYKVLVYLNGPRDFTTQALLTLSFTTSTMQLPLKGIKVVELSGLAPAPFAGMILADYGATVIRVDRPVNFNPDVLARHKRSVALDLKQPVAIKTLKMMLKSADVLLDPYRPGVLEHLGLGPDVLLKLNPRLIVARLSGYGQTGEWSKVAGHDINYLAISGVLSLIGRHGENPFFPVNIIGDFAGGGLMCVTGILMAIIERERSGKGQIVDANLTDGSSYLASFPYYMKKNGFSWTEERGKNMLDGGAHFYEVYRTKDDKFMAVGAIEPQFYTALIEGLGLSESELPQQMDTAHWEEMKDKFRSLFSAKTQAEWVQIFQNTDACVTPVLEYNAEDDNVKGFANTPKPAPLLSRTPALDSSNVSGVLEPGLHTTEVLKEFGLTETEIQALIKKRVVKANDIKSSL</sequence>
<reference evidence="3" key="1">
    <citation type="submission" date="2020-12" db="EMBL/GenBank/DDBJ databases">
        <title>Metabolic potential, ecology and presence of endohyphal bacteria is reflected in genomic diversity of Mucoromycotina.</title>
        <authorList>
            <person name="Muszewska A."/>
            <person name="Okrasinska A."/>
            <person name="Steczkiewicz K."/>
            <person name="Drgas O."/>
            <person name="Orlowska M."/>
            <person name="Perlinska-Lenart U."/>
            <person name="Aleksandrzak-Piekarczyk T."/>
            <person name="Szatraj K."/>
            <person name="Zielenkiewicz U."/>
            <person name="Pilsyk S."/>
            <person name="Malc E."/>
            <person name="Mieczkowski P."/>
            <person name="Kruszewska J.S."/>
            <person name="Biernat P."/>
            <person name="Pawlowska J."/>
        </authorList>
    </citation>
    <scope>NUCLEOTIDE SEQUENCE</scope>
    <source>
        <strain evidence="3">WA0000067209</strain>
    </source>
</reference>
<comment type="similarity">
    <text evidence="1">Belongs to the CoA-transferase III family.</text>
</comment>
<dbReference type="Gene3D" id="3.40.50.10540">
    <property type="entry name" value="Crotonobetainyl-coa:carnitine coa-transferase, domain 1"/>
    <property type="match status" value="1"/>
</dbReference>
<evidence type="ECO:0000313" key="4">
    <source>
        <dbReference type="Proteomes" id="UP000654370"/>
    </source>
</evidence>
<dbReference type="InterPro" id="IPR050509">
    <property type="entry name" value="CoA-transferase_III"/>
</dbReference>
<organism evidence="3 4">
    <name type="scientific">Mortierella isabellina</name>
    <name type="common">Filamentous fungus</name>
    <name type="synonym">Umbelopsis isabellina</name>
    <dbReference type="NCBI Taxonomy" id="91625"/>
    <lineage>
        <taxon>Eukaryota</taxon>
        <taxon>Fungi</taxon>
        <taxon>Fungi incertae sedis</taxon>
        <taxon>Mucoromycota</taxon>
        <taxon>Mucoromycotina</taxon>
        <taxon>Umbelopsidomycetes</taxon>
        <taxon>Umbelopsidales</taxon>
        <taxon>Umbelopsidaceae</taxon>
        <taxon>Umbelopsis</taxon>
    </lineage>
</organism>
<dbReference type="InterPro" id="IPR023606">
    <property type="entry name" value="CoA-Trfase_III_dom_1_sf"/>
</dbReference>
<evidence type="ECO:0000256" key="1">
    <source>
        <dbReference type="ARBA" id="ARBA00008383"/>
    </source>
</evidence>
<dbReference type="OrthoDB" id="16747at2759"/>
<dbReference type="SUPFAM" id="SSF89796">
    <property type="entry name" value="CoA-transferase family III (CaiB/BaiF)"/>
    <property type="match status" value="1"/>
</dbReference>
<dbReference type="GO" id="GO:0016853">
    <property type="term" value="F:isomerase activity"/>
    <property type="evidence" value="ECO:0007669"/>
    <property type="project" value="UniProtKB-KW"/>
</dbReference>
<gene>
    <name evidence="3" type="ORF">INT43_001066</name>
</gene>
<dbReference type="EMBL" id="JAEPQZ010000011">
    <property type="protein sequence ID" value="KAG2175419.1"/>
    <property type="molecule type" value="Genomic_DNA"/>
</dbReference>
<evidence type="ECO:0000313" key="3">
    <source>
        <dbReference type="EMBL" id="KAG2175419.1"/>
    </source>
</evidence>
<name>A0A8H7UDF6_MORIS</name>
<accession>A0A8H7UDF6</accession>
<evidence type="ECO:0008006" key="5">
    <source>
        <dbReference type="Google" id="ProtNLM"/>
    </source>
</evidence>
<keyword evidence="2" id="KW-0413">Isomerase</keyword>
<dbReference type="PANTHER" id="PTHR48228">
    <property type="entry name" value="SUCCINYL-COA--D-CITRAMALATE COA-TRANSFERASE"/>
    <property type="match status" value="1"/>
</dbReference>
<evidence type="ECO:0000256" key="2">
    <source>
        <dbReference type="ARBA" id="ARBA00023235"/>
    </source>
</evidence>